<accession>A0ABN3P143</accession>
<comment type="caution">
    <text evidence="1">The sequence shown here is derived from an EMBL/GenBank/DDBJ whole genome shotgun (WGS) entry which is preliminary data.</text>
</comment>
<dbReference type="Proteomes" id="UP001501095">
    <property type="component" value="Unassembled WGS sequence"/>
</dbReference>
<proteinExistence type="predicted"/>
<organism evidence="1 2">
    <name type="scientific">Streptomyces levis</name>
    <dbReference type="NCBI Taxonomy" id="285566"/>
    <lineage>
        <taxon>Bacteria</taxon>
        <taxon>Bacillati</taxon>
        <taxon>Actinomycetota</taxon>
        <taxon>Actinomycetes</taxon>
        <taxon>Kitasatosporales</taxon>
        <taxon>Streptomycetaceae</taxon>
        <taxon>Streptomyces</taxon>
    </lineage>
</organism>
<name>A0ABN3P143_9ACTN</name>
<gene>
    <name evidence="1" type="ORF">GCM10010423_65430</name>
</gene>
<protein>
    <submittedName>
        <fullName evidence="1">Uncharacterized protein</fullName>
    </submittedName>
</protein>
<dbReference type="EMBL" id="BAAATM010000022">
    <property type="protein sequence ID" value="GAA2555156.1"/>
    <property type="molecule type" value="Genomic_DNA"/>
</dbReference>
<evidence type="ECO:0000313" key="2">
    <source>
        <dbReference type="Proteomes" id="UP001501095"/>
    </source>
</evidence>
<evidence type="ECO:0000313" key="1">
    <source>
        <dbReference type="EMBL" id="GAA2555156.1"/>
    </source>
</evidence>
<sequence length="56" mass="6637">MVIRFWVAERFGNFYVVDSMTWRVADGTQAYRGKKEAVTIAREYRDEYGAYCKSPF</sequence>
<reference evidence="1 2" key="1">
    <citation type="journal article" date="2019" name="Int. J. Syst. Evol. Microbiol.">
        <title>The Global Catalogue of Microorganisms (GCM) 10K type strain sequencing project: providing services to taxonomists for standard genome sequencing and annotation.</title>
        <authorList>
            <consortium name="The Broad Institute Genomics Platform"/>
            <consortium name="The Broad Institute Genome Sequencing Center for Infectious Disease"/>
            <person name="Wu L."/>
            <person name="Ma J."/>
        </authorList>
    </citation>
    <scope>NUCLEOTIDE SEQUENCE [LARGE SCALE GENOMIC DNA]</scope>
    <source>
        <strain evidence="1 2">JCM 6924</strain>
    </source>
</reference>
<keyword evidence="2" id="KW-1185">Reference proteome</keyword>